<dbReference type="RefSeq" id="WP_052593567.1">
    <property type="nucleotide sequence ID" value="NZ_CP011112.1"/>
</dbReference>
<dbReference type="Gene3D" id="3.20.20.30">
    <property type="entry name" value="Luciferase-like domain"/>
    <property type="match status" value="1"/>
</dbReference>
<name>A0A0K1JKZ7_9MICO</name>
<dbReference type="InterPro" id="IPR036661">
    <property type="entry name" value="Luciferase-like_sf"/>
</dbReference>
<dbReference type="Pfam" id="PF00296">
    <property type="entry name" value="Bac_luciferase"/>
    <property type="match status" value="1"/>
</dbReference>
<dbReference type="InterPro" id="IPR050564">
    <property type="entry name" value="F420-G6PD/mer"/>
</dbReference>
<keyword evidence="3" id="KW-1185">Reference proteome</keyword>
<dbReference type="Proteomes" id="UP000066480">
    <property type="component" value="Chromosome"/>
</dbReference>
<dbReference type="OrthoDB" id="5241778at2"/>
<reference evidence="2 3" key="1">
    <citation type="submission" date="2015-03" db="EMBL/GenBank/DDBJ databases">
        <title>Luteipulveratus halotolerans sp. nov., a novel actinobacterium (Dermacoccaceae) from Sarawak, Malaysia.</title>
        <authorList>
            <person name="Juboi H."/>
            <person name="Basik A."/>
            <person name="Shamsul S.S."/>
            <person name="Arnold P."/>
            <person name="Schmitt E.K."/>
            <person name="Sanglier J.-J."/>
            <person name="Yeo T."/>
        </authorList>
    </citation>
    <scope>NUCLEOTIDE SEQUENCE [LARGE SCALE GENOMIC DNA]</scope>
    <source>
        <strain evidence="2 3">MN07-A0370</strain>
    </source>
</reference>
<evidence type="ECO:0000259" key="1">
    <source>
        <dbReference type="Pfam" id="PF00296"/>
    </source>
</evidence>
<sequence length="271" mass="29126">MAHAFRFGVVATPQNNDQWTGLARQVADLGYSTLLMPDGLQLPSPFPSLALAAGVADLDVATFVVAAPMRPPHLVAWEAHSMTALTDGRFMLGIGTGRPAAKEFTERLGMPWGSAAERRDLVRQAVRDLRELDGDVRTPVMVAAYGPKAMDLAVETADIIALGAGPLATREEVRGVADGLREKAGDRAQDIEISMNLFSAGDDVPGWVQNAIGIDAQTLIEQDSLVLLRGSPDQMVEELQRRREEIGVSYVTVNQAGMQAMAPVVDRLKGK</sequence>
<dbReference type="AlphaFoldDB" id="A0A0K1JKZ7"/>
<protein>
    <submittedName>
        <fullName evidence="2">5,10-methylene tetrahydromethanopterin reductase</fullName>
    </submittedName>
</protein>
<organism evidence="2 3">
    <name type="scientific">Luteipulveratus mongoliensis</name>
    <dbReference type="NCBI Taxonomy" id="571913"/>
    <lineage>
        <taxon>Bacteria</taxon>
        <taxon>Bacillati</taxon>
        <taxon>Actinomycetota</taxon>
        <taxon>Actinomycetes</taxon>
        <taxon>Micrococcales</taxon>
        <taxon>Dermacoccaceae</taxon>
        <taxon>Luteipulveratus</taxon>
    </lineage>
</organism>
<dbReference type="PANTHER" id="PTHR43244:SF2">
    <property type="entry name" value="CONSERVED HYPOTHETICAL ALANINE AND PROLINE-RICH PROTEIN"/>
    <property type="match status" value="1"/>
</dbReference>
<dbReference type="STRING" id="571913.VV02_17650"/>
<gene>
    <name evidence="2" type="ORF">VV02_17650</name>
</gene>
<evidence type="ECO:0000313" key="3">
    <source>
        <dbReference type="Proteomes" id="UP000066480"/>
    </source>
</evidence>
<dbReference type="SUPFAM" id="SSF51679">
    <property type="entry name" value="Bacterial luciferase-like"/>
    <property type="match status" value="1"/>
</dbReference>
<dbReference type="InterPro" id="IPR011251">
    <property type="entry name" value="Luciferase-like_dom"/>
</dbReference>
<proteinExistence type="predicted"/>
<dbReference type="KEGG" id="lmoi:VV02_17650"/>
<evidence type="ECO:0000313" key="2">
    <source>
        <dbReference type="EMBL" id="AKU17248.1"/>
    </source>
</evidence>
<dbReference type="GO" id="GO:0016705">
    <property type="term" value="F:oxidoreductase activity, acting on paired donors, with incorporation or reduction of molecular oxygen"/>
    <property type="evidence" value="ECO:0007669"/>
    <property type="project" value="InterPro"/>
</dbReference>
<feature type="domain" description="Luciferase-like" evidence="1">
    <location>
        <begin position="16"/>
        <end position="198"/>
    </location>
</feature>
<dbReference type="PANTHER" id="PTHR43244">
    <property type="match status" value="1"/>
</dbReference>
<accession>A0A0K1JKZ7</accession>
<dbReference type="EMBL" id="CP011112">
    <property type="protein sequence ID" value="AKU17248.1"/>
    <property type="molecule type" value="Genomic_DNA"/>
</dbReference>